<accession>I9RWN1</accession>
<evidence type="ECO:0000313" key="2">
    <source>
        <dbReference type="Proteomes" id="UP000004761"/>
    </source>
</evidence>
<protein>
    <submittedName>
        <fullName evidence="1">Uncharacterized protein</fullName>
    </submittedName>
</protein>
<gene>
    <name evidence="1" type="ORF">HPHPH24_1251</name>
</gene>
<proteinExistence type="predicted"/>
<name>I9RWN1_HELPX</name>
<dbReference type="Proteomes" id="UP000004761">
    <property type="component" value="Unassembled WGS sequence"/>
</dbReference>
<organism evidence="1 2">
    <name type="scientific">Helicobacter pylori Hp H-24</name>
    <dbReference type="NCBI Taxonomy" id="992039"/>
    <lineage>
        <taxon>Bacteria</taxon>
        <taxon>Pseudomonadati</taxon>
        <taxon>Campylobacterota</taxon>
        <taxon>Epsilonproteobacteria</taxon>
        <taxon>Campylobacterales</taxon>
        <taxon>Helicobacteraceae</taxon>
        <taxon>Helicobacter</taxon>
    </lineage>
</organism>
<dbReference type="EMBL" id="AKOG01000006">
    <property type="protein sequence ID" value="EJB50856.1"/>
    <property type="molecule type" value="Genomic_DNA"/>
</dbReference>
<evidence type="ECO:0000313" key="1">
    <source>
        <dbReference type="EMBL" id="EJB50856.1"/>
    </source>
</evidence>
<dbReference type="AlphaFoldDB" id="I9RWN1"/>
<sequence>MNHSTKIEPIFIRPCLKKETILNLKLEWENIEEFCEKREKKLKNEALLFKF</sequence>
<reference evidence="1 2" key="1">
    <citation type="journal article" date="2013" name="Pathog. Dis.">
        <title>Genome sequences of 65 Helicobacter pylori strains isolated from asymptomatic individuals and patients with gastric cancer, peptic ulcer disease, or gastritis.</title>
        <authorList>
            <person name="Blanchard T.G."/>
            <person name="Czinn S.J."/>
            <person name="Correa P."/>
            <person name="Nakazawa T."/>
            <person name="Keelan M."/>
            <person name="Morningstar L."/>
            <person name="Santana-Cruz I."/>
            <person name="Maroo A."/>
            <person name="McCracken C."/>
            <person name="Shefchek K."/>
            <person name="Daugherty S."/>
            <person name="Song Y."/>
            <person name="Fraser C.M."/>
            <person name="Fricke W.F."/>
        </authorList>
    </citation>
    <scope>NUCLEOTIDE SEQUENCE [LARGE SCALE GENOMIC DNA]</scope>
    <source>
        <strain evidence="1 2">Hp H-24</strain>
    </source>
</reference>
<dbReference type="PATRIC" id="fig|992039.3.peg.1216"/>
<comment type="caution">
    <text evidence="1">The sequence shown here is derived from an EMBL/GenBank/DDBJ whole genome shotgun (WGS) entry which is preliminary data.</text>
</comment>